<keyword evidence="3" id="KW-1185">Reference proteome</keyword>
<feature type="compositionally biased region" description="Basic and acidic residues" evidence="1">
    <location>
        <begin position="159"/>
        <end position="181"/>
    </location>
</feature>
<sequence>MCTALFEVLTEKQAIEAQEVINKAFGNCKVDDDQIPQLLEFIKKKLPWIDFSEILLPMRSPCMKVGPILREVRNKISVKKDEDRVERAETENYVKTKVRKVNASGSTDKTNTVGPCCEKGIGDEKDEIIEAERKEESRIKKNEKDDDDYETIVDEEDSEKEKDENNFKKTKEPNRKEHADIEDTTGTSEGRKNGIGSLQDEK</sequence>
<gene>
    <name evidence="2" type="ORF">C2G38_2226864</name>
</gene>
<evidence type="ECO:0000256" key="1">
    <source>
        <dbReference type="SAM" id="MobiDB-lite"/>
    </source>
</evidence>
<organism evidence="2 3">
    <name type="scientific">Gigaspora rosea</name>
    <dbReference type="NCBI Taxonomy" id="44941"/>
    <lineage>
        <taxon>Eukaryota</taxon>
        <taxon>Fungi</taxon>
        <taxon>Fungi incertae sedis</taxon>
        <taxon>Mucoromycota</taxon>
        <taxon>Glomeromycotina</taxon>
        <taxon>Glomeromycetes</taxon>
        <taxon>Diversisporales</taxon>
        <taxon>Gigasporaceae</taxon>
        <taxon>Gigaspora</taxon>
    </lineage>
</organism>
<reference evidence="2 3" key="1">
    <citation type="submission" date="2018-06" db="EMBL/GenBank/DDBJ databases">
        <title>Comparative genomics reveals the genomic features of Rhizophagus irregularis, R. cerebriforme, R. diaphanum and Gigaspora rosea, and their symbiotic lifestyle signature.</title>
        <authorList>
            <person name="Morin E."/>
            <person name="San Clemente H."/>
            <person name="Chen E.C.H."/>
            <person name="De La Providencia I."/>
            <person name="Hainaut M."/>
            <person name="Kuo A."/>
            <person name="Kohler A."/>
            <person name="Murat C."/>
            <person name="Tang N."/>
            <person name="Roy S."/>
            <person name="Loubradou J."/>
            <person name="Henrissat B."/>
            <person name="Grigoriev I.V."/>
            <person name="Corradi N."/>
            <person name="Roux C."/>
            <person name="Martin F.M."/>
        </authorList>
    </citation>
    <scope>NUCLEOTIDE SEQUENCE [LARGE SCALE GENOMIC DNA]</scope>
    <source>
        <strain evidence="2 3">DAOM 194757</strain>
    </source>
</reference>
<evidence type="ECO:0000313" key="2">
    <source>
        <dbReference type="EMBL" id="RIB02788.1"/>
    </source>
</evidence>
<protein>
    <submittedName>
        <fullName evidence="2">Uncharacterized protein</fullName>
    </submittedName>
</protein>
<dbReference type="Proteomes" id="UP000266673">
    <property type="component" value="Unassembled WGS sequence"/>
</dbReference>
<accession>A0A397U0T8</accession>
<comment type="caution">
    <text evidence="2">The sequence shown here is derived from an EMBL/GenBank/DDBJ whole genome shotgun (WGS) entry which is preliminary data.</text>
</comment>
<proteinExistence type="predicted"/>
<evidence type="ECO:0000313" key="3">
    <source>
        <dbReference type="Proteomes" id="UP000266673"/>
    </source>
</evidence>
<name>A0A397U0T8_9GLOM</name>
<dbReference type="EMBL" id="QKWP01002587">
    <property type="protein sequence ID" value="RIB02788.1"/>
    <property type="molecule type" value="Genomic_DNA"/>
</dbReference>
<dbReference type="AlphaFoldDB" id="A0A397U0T8"/>
<feature type="compositionally biased region" description="Basic and acidic residues" evidence="1">
    <location>
        <begin position="127"/>
        <end position="144"/>
    </location>
</feature>
<feature type="region of interest" description="Disordered" evidence="1">
    <location>
        <begin position="127"/>
        <end position="202"/>
    </location>
</feature>
<feature type="compositionally biased region" description="Acidic residues" evidence="1">
    <location>
        <begin position="145"/>
        <end position="158"/>
    </location>
</feature>